<dbReference type="GO" id="GO:0016757">
    <property type="term" value="F:glycosyltransferase activity"/>
    <property type="evidence" value="ECO:0007669"/>
    <property type="project" value="UniProtKB-ARBA"/>
</dbReference>
<keyword evidence="2" id="KW-1185">Reference proteome</keyword>
<dbReference type="GeneTree" id="ENSGT01150000290285"/>
<dbReference type="AlphaFoldDB" id="A0A8C7Y775"/>
<reference evidence="1" key="2">
    <citation type="submission" date="2025-09" db="UniProtKB">
        <authorList>
            <consortium name="Ensembl"/>
        </authorList>
    </citation>
    <scope>IDENTIFICATION</scope>
</reference>
<dbReference type="Proteomes" id="UP000694383">
    <property type="component" value="Unplaced"/>
</dbReference>
<dbReference type="Ensembl" id="ENSOSIT00000023604.1">
    <property type="protein sequence ID" value="ENSOSIP00000022343.1"/>
    <property type="gene ID" value="ENSOSIG00000011776.1"/>
</dbReference>
<organism evidence="1 2">
    <name type="scientific">Oryzias sinensis</name>
    <name type="common">Chinese medaka</name>
    <dbReference type="NCBI Taxonomy" id="183150"/>
    <lineage>
        <taxon>Eukaryota</taxon>
        <taxon>Metazoa</taxon>
        <taxon>Chordata</taxon>
        <taxon>Craniata</taxon>
        <taxon>Vertebrata</taxon>
        <taxon>Euteleostomi</taxon>
        <taxon>Actinopterygii</taxon>
        <taxon>Neopterygii</taxon>
        <taxon>Teleostei</taxon>
        <taxon>Neoteleostei</taxon>
        <taxon>Acanthomorphata</taxon>
        <taxon>Ovalentaria</taxon>
        <taxon>Atherinomorphae</taxon>
        <taxon>Beloniformes</taxon>
        <taxon>Adrianichthyidae</taxon>
        <taxon>Oryziinae</taxon>
        <taxon>Oryzias</taxon>
    </lineage>
</organism>
<dbReference type="PANTHER" id="PTHR22916:SF3">
    <property type="entry name" value="UDP-GLCNAC:BETAGAL BETA-1,3-N-ACETYLGLUCOSAMINYLTRANSFERASE-LIKE PROTEIN 1"/>
    <property type="match status" value="1"/>
</dbReference>
<proteinExistence type="predicted"/>
<evidence type="ECO:0000313" key="1">
    <source>
        <dbReference type="Ensembl" id="ENSOSIP00000022343.1"/>
    </source>
</evidence>
<accession>A0A8C7Y775</accession>
<sequence length="272" mass="30485">MFLFQDDSMAVLEAWRDRLEARGVAMVVSGHKSARPMGVGHSKNQAVDQSSGEFLCFQDSVGSALHSLSDLLTFLQVTMWFLQDDIMLPQRVRLQFESCHLHPNSLIGSRISRLPQGSTERYTRWINSLTPDQLQTQVTRGGLQPSVPMWCMCVTVSGHSKVLLVKIKPRKVGIHNLKEPLIKTCIDPGNLFHEDVRKGNRSFDCKVEVLLTVGKLWEAVSLGASAPTFHMQQDLTTSDLQQEEAGYTDSFHSIILGWGVKQFHGLKHSCLN</sequence>
<name>A0A8C7Y775_9TELE</name>
<protein>
    <submittedName>
        <fullName evidence="1">Uncharacterized protein</fullName>
    </submittedName>
</protein>
<reference evidence="1" key="1">
    <citation type="submission" date="2025-08" db="UniProtKB">
        <authorList>
            <consortium name="Ensembl"/>
        </authorList>
    </citation>
    <scope>IDENTIFICATION</scope>
</reference>
<evidence type="ECO:0000313" key="2">
    <source>
        <dbReference type="Proteomes" id="UP000694383"/>
    </source>
</evidence>
<dbReference type="PANTHER" id="PTHR22916">
    <property type="entry name" value="GLYCOSYLTRANSFERASE"/>
    <property type="match status" value="1"/>
</dbReference>